<dbReference type="AlphaFoldDB" id="A0A2P5B9I5"/>
<keyword evidence="2" id="KW-1185">Reference proteome</keyword>
<evidence type="ECO:0000313" key="1">
    <source>
        <dbReference type="EMBL" id="PON45442.1"/>
    </source>
</evidence>
<name>A0A2P5B9I5_PARAD</name>
<dbReference type="Proteomes" id="UP000237105">
    <property type="component" value="Unassembled WGS sequence"/>
</dbReference>
<gene>
    <name evidence="1" type="ORF">PanWU01x14_259210</name>
</gene>
<sequence>MSEKVYPHAANASARGQKIFKRSTRASLFLRGVWKKLGDPKILFRLDGIRPGFNLNKKGRLLWKAIGHYGWKEIEGSFGGVEDCVDSMWDRIGLWVAIWLHDVKDFVSFSLSDMVRDWSPPVM</sequence>
<comment type="caution">
    <text evidence="1">The sequence shown here is derived from an EMBL/GenBank/DDBJ whole genome shotgun (WGS) entry which is preliminary data.</text>
</comment>
<proteinExistence type="predicted"/>
<accession>A0A2P5B9I5</accession>
<dbReference type="EMBL" id="JXTB01000330">
    <property type="protein sequence ID" value="PON45442.1"/>
    <property type="molecule type" value="Genomic_DNA"/>
</dbReference>
<protein>
    <submittedName>
        <fullName evidence="1">Uncharacterized protein</fullName>
    </submittedName>
</protein>
<organism evidence="1 2">
    <name type="scientific">Parasponia andersonii</name>
    <name type="common">Sponia andersonii</name>
    <dbReference type="NCBI Taxonomy" id="3476"/>
    <lineage>
        <taxon>Eukaryota</taxon>
        <taxon>Viridiplantae</taxon>
        <taxon>Streptophyta</taxon>
        <taxon>Embryophyta</taxon>
        <taxon>Tracheophyta</taxon>
        <taxon>Spermatophyta</taxon>
        <taxon>Magnoliopsida</taxon>
        <taxon>eudicotyledons</taxon>
        <taxon>Gunneridae</taxon>
        <taxon>Pentapetalae</taxon>
        <taxon>rosids</taxon>
        <taxon>fabids</taxon>
        <taxon>Rosales</taxon>
        <taxon>Cannabaceae</taxon>
        <taxon>Parasponia</taxon>
    </lineage>
</organism>
<reference evidence="2" key="1">
    <citation type="submission" date="2016-06" db="EMBL/GenBank/DDBJ databases">
        <title>Parallel loss of symbiosis genes in relatives of nitrogen-fixing non-legume Parasponia.</title>
        <authorList>
            <person name="Van Velzen R."/>
            <person name="Holmer R."/>
            <person name="Bu F."/>
            <person name="Rutten L."/>
            <person name="Van Zeijl A."/>
            <person name="Liu W."/>
            <person name="Santuari L."/>
            <person name="Cao Q."/>
            <person name="Sharma T."/>
            <person name="Shen D."/>
            <person name="Roswanjaya Y."/>
            <person name="Wardhani T."/>
            <person name="Kalhor M.S."/>
            <person name="Jansen J."/>
            <person name="Van den Hoogen J."/>
            <person name="Gungor B."/>
            <person name="Hartog M."/>
            <person name="Hontelez J."/>
            <person name="Verver J."/>
            <person name="Yang W.-C."/>
            <person name="Schijlen E."/>
            <person name="Repin R."/>
            <person name="Schilthuizen M."/>
            <person name="Schranz E."/>
            <person name="Heidstra R."/>
            <person name="Miyata K."/>
            <person name="Fedorova E."/>
            <person name="Kohlen W."/>
            <person name="Bisseling T."/>
            <person name="Smit S."/>
            <person name="Geurts R."/>
        </authorList>
    </citation>
    <scope>NUCLEOTIDE SEQUENCE [LARGE SCALE GENOMIC DNA]</scope>
    <source>
        <strain evidence="2">cv. WU1-14</strain>
    </source>
</reference>
<evidence type="ECO:0000313" key="2">
    <source>
        <dbReference type="Proteomes" id="UP000237105"/>
    </source>
</evidence>